<evidence type="ECO:0000313" key="1">
    <source>
        <dbReference type="EMBL" id="KAF5784533.1"/>
    </source>
</evidence>
<proteinExistence type="predicted"/>
<comment type="caution">
    <text evidence="1">The sequence shown here is derived from an EMBL/GenBank/DDBJ whole genome shotgun (WGS) entry which is preliminary data.</text>
</comment>
<organism evidence="1 2">
    <name type="scientific">Helianthus annuus</name>
    <name type="common">Common sunflower</name>
    <dbReference type="NCBI Taxonomy" id="4232"/>
    <lineage>
        <taxon>Eukaryota</taxon>
        <taxon>Viridiplantae</taxon>
        <taxon>Streptophyta</taxon>
        <taxon>Embryophyta</taxon>
        <taxon>Tracheophyta</taxon>
        <taxon>Spermatophyta</taxon>
        <taxon>Magnoliopsida</taxon>
        <taxon>eudicotyledons</taxon>
        <taxon>Gunneridae</taxon>
        <taxon>Pentapetalae</taxon>
        <taxon>asterids</taxon>
        <taxon>campanulids</taxon>
        <taxon>Asterales</taxon>
        <taxon>Asteraceae</taxon>
        <taxon>Asteroideae</taxon>
        <taxon>Heliantheae alliance</taxon>
        <taxon>Heliantheae</taxon>
        <taxon>Helianthus</taxon>
    </lineage>
</organism>
<dbReference type="Proteomes" id="UP000215914">
    <property type="component" value="Unassembled WGS sequence"/>
</dbReference>
<evidence type="ECO:0000313" key="2">
    <source>
        <dbReference type="Proteomes" id="UP000215914"/>
    </source>
</evidence>
<sequence>MGDEMRLECALSTHVAAGKPTQPSEGLKCAEGLANKKDTSLDPTVKILNGTEVIWQIPDSPRSILFIAHGCNGRAANFWDKSEQMFNWFESHLR</sequence>
<dbReference type="AlphaFoldDB" id="A0A9K3HTV2"/>
<gene>
    <name evidence="1" type="ORF">HanXRQr2_Chr11g0520551</name>
</gene>
<dbReference type="EMBL" id="MNCJ02000326">
    <property type="protein sequence ID" value="KAF5784533.1"/>
    <property type="molecule type" value="Genomic_DNA"/>
</dbReference>
<accession>A0A9K3HTV2</accession>
<reference evidence="1" key="2">
    <citation type="submission" date="2020-06" db="EMBL/GenBank/DDBJ databases">
        <title>Helianthus annuus Genome sequencing and assembly Release 2.</title>
        <authorList>
            <person name="Gouzy J."/>
            <person name="Langlade N."/>
            <person name="Munos S."/>
        </authorList>
    </citation>
    <scope>NUCLEOTIDE SEQUENCE</scope>
    <source>
        <tissue evidence="1">Leaves</tissue>
    </source>
</reference>
<evidence type="ECO:0008006" key="3">
    <source>
        <dbReference type="Google" id="ProtNLM"/>
    </source>
</evidence>
<dbReference type="PANTHER" id="PTHR35128:SF1">
    <property type="entry name" value="SECRETION-REGULATING GUANINE NUCLEOTIDE EXCHANGE FACTOR"/>
    <property type="match status" value="1"/>
</dbReference>
<protein>
    <recommendedName>
        <fullName evidence="3">Alpha/Beta hydrolase fold protein</fullName>
    </recommendedName>
</protein>
<dbReference type="PANTHER" id="PTHR35128">
    <property type="entry name" value="SECRETION-REGULATING GUANINE NUCLEOTIDE EXCHANGE FACTOR"/>
    <property type="match status" value="1"/>
</dbReference>
<keyword evidence="2" id="KW-1185">Reference proteome</keyword>
<dbReference type="Gramene" id="mRNA:HanXRQr2_Chr11g0520551">
    <property type="protein sequence ID" value="CDS:HanXRQr2_Chr11g0520551.1"/>
    <property type="gene ID" value="HanXRQr2_Chr11g0520551"/>
</dbReference>
<reference evidence="1" key="1">
    <citation type="journal article" date="2017" name="Nature">
        <title>The sunflower genome provides insights into oil metabolism, flowering and Asterid evolution.</title>
        <authorList>
            <person name="Badouin H."/>
            <person name="Gouzy J."/>
            <person name="Grassa C.J."/>
            <person name="Murat F."/>
            <person name="Staton S.E."/>
            <person name="Cottret L."/>
            <person name="Lelandais-Briere C."/>
            <person name="Owens G.L."/>
            <person name="Carrere S."/>
            <person name="Mayjonade B."/>
            <person name="Legrand L."/>
            <person name="Gill N."/>
            <person name="Kane N.C."/>
            <person name="Bowers J.E."/>
            <person name="Hubner S."/>
            <person name="Bellec A."/>
            <person name="Berard A."/>
            <person name="Berges H."/>
            <person name="Blanchet N."/>
            <person name="Boniface M.C."/>
            <person name="Brunel D."/>
            <person name="Catrice O."/>
            <person name="Chaidir N."/>
            <person name="Claudel C."/>
            <person name="Donnadieu C."/>
            <person name="Faraut T."/>
            <person name="Fievet G."/>
            <person name="Helmstetter N."/>
            <person name="King M."/>
            <person name="Knapp S.J."/>
            <person name="Lai Z."/>
            <person name="Le Paslier M.C."/>
            <person name="Lippi Y."/>
            <person name="Lorenzon L."/>
            <person name="Mandel J.R."/>
            <person name="Marage G."/>
            <person name="Marchand G."/>
            <person name="Marquand E."/>
            <person name="Bret-Mestries E."/>
            <person name="Morien E."/>
            <person name="Nambeesan S."/>
            <person name="Nguyen T."/>
            <person name="Pegot-Espagnet P."/>
            <person name="Pouilly N."/>
            <person name="Raftis F."/>
            <person name="Sallet E."/>
            <person name="Schiex T."/>
            <person name="Thomas J."/>
            <person name="Vandecasteele C."/>
            <person name="Vares D."/>
            <person name="Vear F."/>
            <person name="Vautrin S."/>
            <person name="Crespi M."/>
            <person name="Mangin B."/>
            <person name="Burke J.M."/>
            <person name="Salse J."/>
            <person name="Munos S."/>
            <person name="Vincourt P."/>
            <person name="Rieseberg L.H."/>
            <person name="Langlade N.B."/>
        </authorList>
    </citation>
    <scope>NUCLEOTIDE SEQUENCE</scope>
    <source>
        <tissue evidence="1">Leaves</tissue>
    </source>
</reference>
<name>A0A9K3HTV2_HELAN</name>